<accession>A0A814L9D3</accession>
<feature type="region of interest" description="Disordered" evidence="1">
    <location>
        <begin position="66"/>
        <end position="99"/>
    </location>
</feature>
<dbReference type="Proteomes" id="UP000663855">
    <property type="component" value="Unassembled WGS sequence"/>
</dbReference>
<reference evidence="3" key="1">
    <citation type="submission" date="2021-02" db="EMBL/GenBank/DDBJ databases">
        <authorList>
            <person name="Nowell W R."/>
        </authorList>
    </citation>
    <scope>NUCLEOTIDE SEQUENCE</scope>
</reference>
<dbReference type="GO" id="GO:0015074">
    <property type="term" value="P:DNA integration"/>
    <property type="evidence" value="ECO:0007669"/>
    <property type="project" value="InterPro"/>
</dbReference>
<proteinExistence type="predicted"/>
<gene>
    <name evidence="3" type="ORF">CJN711_LOCUS5263</name>
    <name evidence="4" type="ORF">KQP761_LOCUS20224</name>
</gene>
<dbReference type="PROSITE" id="PS50994">
    <property type="entry name" value="INTEGRASE"/>
    <property type="match status" value="1"/>
</dbReference>
<evidence type="ECO:0000313" key="4">
    <source>
        <dbReference type="EMBL" id="CAF1581689.1"/>
    </source>
</evidence>
<evidence type="ECO:0000313" key="5">
    <source>
        <dbReference type="Proteomes" id="UP000663855"/>
    </source>
</evidence>
<protein>
    <recommendedName>
        <fullName evidence="2">Integrase catalytic domain-containing protein</fullName>
    </recommendedName>
</protein>
<dbReference type="SUPFAM" id="SSF53098">
    <property type="entry name" value="Ribonuclease H-like"/>
    <property type="match status" value="1"/>
</dbReference>
<dbReference type="AlphaFoldDB" id="A0A814L9D3"/>
<comment type="caution">
    <text evidence="3">The sequence shown here is derived from an EMBL/GenBank/DDBJ whole genome shotgun (WGS) entry which is preliminary data.</text>
</comment>
<dbReference type="Proteomes" id="UP000663834">
    <property type="component" value="Unassembled WGS sequence"/>
</dbReference>
<evidence type="ECO:0000313" key="3">
    <source>
        <dbReference type="EMBL" id="CAF1061634.1"/>
    </source>
</evidence>
<sequence length="173" mass="20534">MVKQSTKKLFYDYEYPRNEIREITCFKCTFKTRQKDKRLAHLNKLHHPVFEELKEELRNNNKVLNGALKNVSDDDKDDDDDEHEHLTSDNRTLSHVTTAPGRRKRSVDLIDMRSVQYNGFNFIMHVKDHFEKFSWLFSLPTKEARHVALNLKNIFYTFGSPKILQSDNGKEFV</sequence>
<feature type="domain" description="Integrase catalytic" evidence="2">
    <location>
        <begin position="96"/>
        <end position="173"/>
    </location>
</feature>
<dbReference type="OrthoDB" id="7552853at2759"/>
<evidence type="ECO:0000259" key="2">
    <source>
        <dbReference type="PROSITE" id="PS50994"/>
    </source>
</evidence>
<name>A0A814L9D3_9BILA</name>
<dbReference type="EMBL" id="CAJNOW010010494">
    <property type="protein sequence ID" value="CAF1581689.1"/>
    <property type="molecule type" value="Genomic_DNA"/>
</dbReference>
<dbReference type="InterPro" id="IPR012337">
    <property type="entry name" value="RNaseH-like_sf"/>
</dbReference>
<dbReference type="InterPro" id="IPR001584">
    <property type="entry name" value="Integrase_cat-core"/>
</dbReference>
<dbReference type="Gene3D" id="3.30.420.10">
    <property type="entry name" value="Ribonuclease H-like superfamily/Ribonuclease H"/>
    <property type="match status" value="1"/>
</dbReference>
<organism evidence="3 5">
    <name type="scientific">Rotaria magnacalcarata</name>
    <dbReference type="NCBI Taxonomy" id="392030"/>
    <lineage>
        <taxon>Eukaryota</taxon>
        <taxon>Metazoa</taxon>
        <taxon>Spiralia</taxon>
        <taxon>Gnathifera</taxon>
        <taxon>Rotifera</taxon>
        <taxon>Eurotatoria</taxon>
        <taxon>Bdelloidea</taxon>
        <taxon>Philodinida</taxon>
        <taxon>Philodinidae</taxon>
        <taxon>Rotaria</taxon>
    </lineage>
</organism>
<dbReference type="GO" id="GO:0003676">
    <property type="term" value="F:nucleic acid binding"/>
    <property type="evidence" value="ECO:0007669"/>
    <property type="project" value="InterPro"/>
</dbReference>
<dbReference type="InterPro" id="IPR036397">
    <property type="entry name" value="RNaseH_sf"/>
</dbReference>
<evidence type="ECO:0000256" key="1">
    <source>
        <dbReference type="SAM" id="MobiDB-lite"/>
    </source>
</evidence>
<dbReference type="EMBL" id="CAJNOV010001422">
    <property type="protein sequence ID" value="CAF1061634.1"/>
    <property type="molecule type" value="Genomic_DNA"/>
</dbReference>